<dbReference type="EMBL" id="CAXDID020000364">
    <property type="protein sequence ID" value="CAL6082424.1"/>
    <property type="molecule type" value="Genomic_DNA"/>
</dbReference>
<name>A0AA86UKJ4_9EUKA</name>
<evidence type="ECO:0000256" key="2">
    <source>
        <dbReference type="ARBA" id="ARBA00022574"/>
    </source>
</evidence>
<dbReference type="Gene3D" id="2.130.10.10">
    <property type="entry name" value="YVTN repeat-like/Quinoprotein amine dehydrogenase"/>
    <property type="match status" value="2"/>
</dbReference>
<comment type="caution">
    <text evidence="5">The sequence shown here is derived from an EMBL/GenBank/DDBJ whole genome shotgun (WGS) entry which is preliminary data.</text>
</comment>
<dbReference type="SMART" id="SM00320">
    <property type="entry name" value="WD40"/>
    <property type="match status" value="3"/>
</dbReference>
<dbReference type="PANTHER" id="PTHR11871">
    <property type="entry name" value="PROTEIN PHOSPHATASE PP2A REGULATORY SUBUNIT B"/>
    <property type="match status" value="1"/>
</dbReference>
<evidence type="ECO:0000313" key="7">
    <source>
        <dbReference type="Proteomes" id="UP001642409"/>
    </source>
</evidence>
<proteinExistence type="inferred from homology"/>
<evidence type="ECO:0000313" key="6">
    <source>
        <dbReference type="EMBL" id="CAL6082424.1"/>
    </source>
</evidence>
<keyword evidence="7" id="KW-1185">Reference proteome</keyword>
<comment type="similarity">
    <text evidence="1 4">Belongs to the phosphatase 2A regulatory subunit B family.</text>
</comment>
<organism evidence="5">
    <name type="scientific">Hexamita inflata</name>
    <dbReference type="NCBI Taxonomy" id="28002"/>
    <lineage>
        <taxon>Eukaryota</taxon>
        <taxon>Metamonada</taxon>
        <taxon>Diplomonadida</taxon>
        <taxon>Hexamitidae</taxon>
        <taxon>Hexamitinae</taxon>
        <taxon>Hexamita</taxon>
    </lineage>
</organism>
<evidence type="ECO:0000256" key="4">
    <source>
        <dbReference type="RuleBase" id="RU331113"/>
    </source>
</evidence>
<evidence type="ECO:0000256" key="1">
    <source>
        <dbReference type="ARBA" id="ARBA00008259"/>
    </source>
</evidence>
<dbReference type="InterPro" id="IPR015943">
    <property type="entry name" value="WD40/YVTN_repeat-like_dom_sf"/>
</dbReference>
<reference evidence="5" key="1">
    <citation type="submission" date="2023-06" db="EMBL/GenBank/DDBJ databases">
        <authorList>
            <person name="Kurt Z."/>
        </authorList>
    </citation>
    <scope>NUCLEOTIDE SEQUENCE</scope>
</reference>
<protein>
    <recommendedName>
        <fullName evidence="4">Serine/threonine-protein phosphatase 2A 55 kDa regulatory subunit B</fullName>
    </recommendedName>
</protein>
<dbReference type="Proteomes" id="UP001642409">
    <property type="component" value="Unassembled WGS sequence"/>
</dbReference>
<dbReference type="AlphaFoldDB" id="A0AA86UKJ4"/>
<dbReference type="InterPro" id="IPR000009">
    <property type="entry name" value="PP2A_PR55"/>
</dbReference>
<evidence type="ECO:0000256" key="3">
    <source>
        <dbReference type="ARBA" id="ARBA00022737"/>
    </source>
</evidence>
<dbReference type="GO" id="GO:0019888">
    <property type="term" value="F:protein phosphatase regulator activity"/>
    <property type="evidence" value="ECO:0007669"/>
    <property type="project" value="InterPro"/>
</dbReference>
<dbReference type="SUPFAM" id="SSF50978">
    <property type="entry name" value="WD40 repeat-like"/>
    <property type="match status" value="1"/>
</dbReference>
<dbReference type="EMBL" id="CATOUU010000855">
    <property type="protein sequence ID" value="CAI9955091.1"/>
    <property type="molecule type" value="Genomic_DNA"/>
</dbReference>
<sequence length="415" mass="46716">MIKHNNFKFSQSFGAEQENAPIQADDVISQIEFSDDSRLLAVGDVGGRVIMFQRKDTVLPQFSAVCEFTAHYRQFDVSRSQEVSSEILSLKFLPPTHDGQFLVTASERDVRLFKIAPHKHYKPNHNGSLLFPSIINQQLQAVPKRLYQNASNFHLNSLSVSAGGDSFLVADDFSVTQFWVQDHLNGFLLIDNQMNSLDQKMNLITTARFHPQDSNLILAGYSTGQLRLYDLRANLKQTSVTVPGVGEIQDIQVNPPNLVFARTAQYLSVYDIRNLHKPLFQNNMNPKLNFQQQHKQQSYSTVESYQPVIQKQEHETKFNIAISKDQQFWASGFYGNQIEVGNLNNDVLGWKATRILKKYKADIPGNGVGAKLLVNKGQTQLNAYGDQIQGKVEKVAFGDDVLVAASGGNLFLYGW</sequence>
<gene>
    <name evidence="5" type="ORF">HINF_LOCUS42736</name>
    <name evidence="6" type="ORF">HINF_LOCUS61216</name>
</gene>
<keyword evidence="3 4" id="KW-0677">Repeat</keyword>
<dbReference type="InterPro" id="IPR036322">
    <property type="entry name" value="WD40_repeat_dom_sf"/>
</dbReference>
<dbReference type="InterPro" id="IPR001680">
    <property type="entry name" value="WD40_rpt"/>
</dbReference>
<keyword evidence="2 4" id="KW-0853">WD repeat</keyword>
<dbReference type="GO" id="GO:0000159">
    <property type="term" value="C:protein phosphatase type 2A complex"/>
    <property type="evidence" value="ECO:0007669"/>
    <property type="project" value="UniProtKB-UniRule"/>
</dbReference>
<evidence type="ECO:0000313" key="5">
    <source>
        <dbReference type="EMBL" id="CAI9955091.1"/>
    </source>
</evidence>
<dbReference type="PRINTS" id="PR00600">
    <property type="entry name" value="PP2APR55"/>
</dbReference>
<dbReference type="PIRSF" id="PIRSF037309">
    <property type="entry name" value="PP2A_PR55"/>
    <property type="match status" value="1"/>
</dbReference>
<accession>A0AA86UKJ4</accession>
<reference evidence="6 7" key="2">
    <citation type="submission" date="2024-07" db="EMBL/GenBank/DDBJ databases">
        <authorList>
            <person name="Akdeniz Z."/>
        </authorList>
    </citation>
    <scope>NUCLEOTIDE SEQUENCE [LARGE SCALE GENOMIC DNA]</scope>
</reference>